<feature type="domain" description="CBS" evidence="3">
    <location>
        <begin position="79"/>
        <end position="134"/>
    </location>
</feature>
<dbReference type="Pfam" id="PF00571">
    <property type="entry name" value="CBS"/>
    <property type="match status" value="2"/>
</dbReference>
<protein>
    <submittedName>
        <fullName evidence="4">CBS domain-containing protein</fullName>
    </submittedName>
</protein>
<sequence length="146" mass="15862">MTTTKGVTVDELMSPNVVMAGPDDPLEKIVSLMLENQVGSVVIVNDKGVILGIITERDLIEKVLGKKLNLLNLKAKDIMTAPVIYIEPETPVEKAAEIMQSKGIGHLPIVKRGRVVGIIAEGDIISLAPEYLQLLQIKRSGKKKRA</sequence>
<dbReference type="InterPro" id="IPR051257">
    <property type="entry name" value="Diverse_CBS-Domain"/>
</dbReference>
<dbReference type="SMART" id="SM00116">
    <property type="entry name" value="CBS"/>
    <property type="match status" value="2"/>
</dbReference>
<evidence type="ECO:0000256" key="1">
    <source>
        <dbReference type="ARBA" id="ARBA00023122"/>
    </source>
</evidence>
<organism evidence="4">
    <name type="scientific">Fervidicoccus fontis</name>
    <dbReference type="NCBI Taxonomy" id="683846"/>
    <lineage>
        <taxon>Archaea</taxon>
        <taxon>Thermoproteota</taxon>
        <taxon>Thermoprotei</taxon>
        <taxon>Fervidicoccales</taxon>
        <taxon>Fervidicoccaceae</taxon>
        <taxon>Fervidicoccus</taxon>
    </lineage>
</organism>
<accession>A0A7J3SLV8</accession>
<dbReference type="InterPro" id="IPR046342">
    <property type="entry name" value="CBS_dom_sf"/>
</dbReference>
<reference evidence="4" key="1">
    <citation type="journal article" date="2020" name="mSystems">
        <title>Genome- and Community-Level Interaction Insights into Carbon Utilization and Element Cycling Functions of Hydrothermarchaeota in Hydrothermal Sediment.</title>
        <authorList>
            <person name="Zhou Z."/>
            <person name="Liu Y."/>
            <person name="Xu W."/>
            <person name="Pan J."/>
            <person name="Luo Z.H."/>
            <person name="Li M."/>
        </authorList>
    </citation>
    <scope>NUCLEOTIDE SEQUENCE [LARGE SCALE GENOMIC DNA]</scope>
    <source>
        <strain evidence="4">SpSt-885</strain>
    </source>
</reference>
<evidence type="ECO:0000259" key="3">
    <source>
        <dbReference type="PROSITE" id="PS51371"/>
    </source>
</evidence>
<dbReference type="EMBL" id="DTLS01000154">
    <property type="protein sequence ID" value="HGZ60610.1"/>
    <property type="molecule type" value="Genomic_DNA"/>
</dbReference>
<keyword evidence="1 2" id="KW-0129">CBS domain</keyword>
<dbReference type="PANTHER" id="PTHR43080">
    <property type="entry name" value="CBS DOMAIN-CONTAINING PROTEIN CBSX3, MITOCHONDRIAL"/>
    <property type="match status" value="1"/>
</dbReference>
<dbReference type="AlphaFoldDB" id="A0A7J3SLV8"/>
<dbReference type="SUPFAM" id="SSF54631">
    <property type="entry name" value="CBS-domain pair"/>
    <property type="match status" value="1"/>
</dbReference>
<gene>
    <name evidence="4" type="ORF">ENW83_05360</name>
</gene>
<proteinExistence type="predicted"/>
<dbReference type="InterPro" id="IPR000644">
    <property type="entry name" value="CBS_dom"/>
</dbReference>
<dbReference type="PROSITE" id="PS51371">
    <property type="entry name" value="CBS"/>
    <property type="match status" value="2"/>
</dbReference>
<name>A0A7J3SLV8_9CREN</name>
<dbReference type="PANTHER" id="PTHR43080:SF2">
    <property type="entry name" value="CBS DOMAIN-CONTAINING PROTEIN"/>
    <property type="match status" value="1"/>
</dbReference>
<evidence type="ECO:0000313" key="4">
    <source>
        <dbReference type="EMBL" id="HGZ60610.1"/>
    </source>
</evidence>
<comment type="caution">
    <text evidence="4">The sequence shown here is derived from an EMBL/GenBank/DDBJ whole genome shotgun (WGS) entry which is preliminary data.</text>
</comment>
<feature type="domain" description="CBS" evidence="3">
    <location>
        <begin position="13"/>
        <end position="70"/>
    </location>
</feature>
<evidence type="ECO:0000256" key="2">
    <source>
        <dbReference type="PROSITE-ProRule" id="PRU00703"/>
    </source>
</evidence>
<dbReference type="Gene3D" id="3.10.580.10">
    <property type="entry name" value="CBS-domain"/>
    <property type="match status" value="1"/>
</dbReference>